<protein>
    <recommendedName>
        <fullName evidence="9 12">N-acetylmuramic acid 6-phosphate etherase</fullName>
        <shortName evidence="12">MurNAc-6-P etherase</shortName>
        <ecNumber evidence="8 12">4.2.1.126</ecNumber>
    </recommendedName>
    <alternativeName>
        <fullName evidence="11 12">N-acetylmuramic acid 6-phosphate hydrolase</fullName>
    </alternativeName>
    <alternativeName>
        <fullName evidence="10 12">N-acetylmuramic acid 6-phosphate lyase</fullName>
    </alternativeName>
</protein>
<dbReference type="AlphaFoldDB" id="S5Z5X7"/>
<dbReference type="PROSITE" id="PS51464">
    <property type="entry name" value="SIS"/>
    <property type="match status" value="1"/>
</dbReference>
<dbReference type="PROSITE" id="PS01272">
    <property type="entry name" value="GCKR"/>
    <property type="match status" value="1"/>
</dbReference>
<keyword evidence="2 12" id="KW-0456">Lyase</keyword>
<dbReference type="InterPro" id="IPR005488">
    <property type="entry name" value="Etherase_MurQ"/>
</dbReference>
<evidence type="ECO:0000256" key="1">
    <source>
        <dbReference type="ARBA" id="ARBA00011738"/>
    </source>
</evidence>
<evidence type="ECO:0000256" key="9">
    <source>
        <dbReference type="ARBA" id="ARBA00070061"/>
    </source>
</evidence>
<dbReference type="PANTHER" id="PTHR10088">
    <property type="entry name" value="GLUCOKINASE REGULATORY PROTEIN"/>
    <property type="match status" value="1"/>
</dbReference>
<dbReference type="InterPro" id="IPR040190">
    <property type="entry name" value="MURQ/GCKR"/>
</dbReference>
<dbReference type="Gene3D" id="3.40.50.10490">
    <property type="entry name" value="Glucose-6-phosphate isomerase like protein, domain 1"/>
    <property type="match status" value="1"/>
</dbReference>
<evidence type="ECO:0000256" key="5">
    <source>
        <dbReference type="ARBA" id="ARBA00060595"/>
    </source>
</evidence>
<gene>
    <name evidence="12 14" type="primary">murQ</name>
    <name evidence="14" type="synonym">yfeU</name>
    <name evidence="14" type="ORF">M493_10180</name>
</gene>
<keyword evidence="3 12" id="KW-0119">Carbohydrate metabolism</keyword>
<dbReference type="GO" id="GO:0016803">
    <property type="term" value="F:ether hydrolase activity"/>
    <property type="evidence" value="ECO:0007669"/>
    <property type="project" value="TreeGrafter"/>
</dbReference>
<dbReference type="OrthoDB" id="9813395at2"/>
<evidence type="ECO:0000256" key="3">
    <source>
        <dbReference type="ARBA" id="ARBA00023277"/>
    </source>
</evidence>
<feature type="active site" evidence="12">
    <location>
        <position position="113"/>
    </location>
</feature>
<comment type="catalytic activity">
    <reaction evidence="4 12">
        <text>N-acetyl-D-muramate 6-phosphate + H2O = N-acetyl-D-glucosamine 6-phosphate + (R)-lactate</text>
        <dbReference type="Rhea" id="RHEA:26410"/>
        <dbReference type="ChEBI" id="CHEBI:15377"/>
        <dbReference type="ChEBI" id="CHEBI:16004"/>
        <dbReference type="ChEBI" id="CHEBI:57513"/>
        <dbReference type="ChEBI" id="CHEBI:58722"/>
        <dbReference type="EC" id="4.2.1.126"/>
    </reaction>
</comment>
<comment type="similarity">
    <text evidence="7 12">Belongs to the GCKR-like family. MurNAc-6-P etherase subfamily.</text>
</comment>
<evidence type="ECO:0000256" key="12">
    <source>
        <dbReference type="HAMAP-Rule" id="MF_00068"/>
    </source>
</evidence>
<reference evidence="14 15" key="1">
    <citation type="journal article" date="2014" name="Genome Announc.">
        <title>Complete Genome Sequence of the Thermophilic Polychlorinated Biphenyl Degrader Geobacillus sp. Strain JF8 (NBRC 109937).</title>
        <authorList>
            <person name="Shintani M."/>
            <person name="Ohtsubo Y."/>
            <person name="Fukuda K."/>
            <person name="Hosoyama A."/>
            <person name="Ohji S."/>
            <person name="Yamazoe A."/>
            <person name="Fujita N."/>
            <person name="Nagata Y."/>
            <person name="Tsuda M."/>
            <person name="Hatta T."/>
            <person name="Kimbara K."/>
        </authorList>
    </citation>
    <scope>NUCLEOTIDE SEQUENCE [LARGE SCALE GENOMIC DNA]</scope>
    <source>
        <strain evidence="14 15">JF8</strain>
    </source>
</reference>
<dbReference type="InterPro" id="IPR046348">
    <property type="entry name" value="SIS_dom_sf"/>
</dbReference>
<comment type="subunit">
    <text evidence="1 12">Homodimer.</text>
</comment>
<dbReference type="EC" id="4.2.1.126" evidence="8 12"/>
<evidence type="ECO:0000259" key="13">
    <source>
        <dbReference type="PROSITE" id="PS51464"/>
    </source>
</evidence>
<dbReference type="FunFam" id="3.40.50.10490:FF:000014">
    <property type="entry name" value="N-acetylmuramic acid 6-phosphate etherase"/>
    <property type="match status" value="1"/>
</dbReference>
<comment type="pathway">
    <text evidence="6">Cell wall biogenesis.</text>
</comment>
<dbReference type="HOGENOM" id="CLU_049049_1_1_9"/>
<feature type="active site" description="Proton donor" evidence="12">
    <location>
        <position position="82"/>
    </location>
</feature>
<dbReference type="RefSeq" id="WP_020960101.1">
    <property type="nucleotide sequence ID" value="NC_022080.4"/>
</dbReference>
<name>S5Z5X7_GEOG3</name>
<dbReference type="PATRIC" id="fig|1345697.3.peg.1964"/>
<evidence type="ECO:0000256" key="7">
    <source>
        <dbReference type="ARBA" id="ARBA00061234"/>
    </source>
</evidence>
<evidence type="ECO:0000256" key="11">
    <source>
        <dbReference type="ARBA" id="ARBA00084049"/>
    </source>
</evidence>
<evidence type="ECO:0000256" key="4">
    <source>
        <dbReference type="ARBA" id="ARBA00051747"/>
    </source>
</evidence>
<dbReference type="GO" id="GO:0046348">
    <property type="term" value="P:amino sugar catabolic process"/>
    <property type="evidence" value="ECO:0007669"/>
    <property type="project" value="InterPro"/>
</dbReference>
<dbReference type="GO" id="GO:0097367">
    <property type="term" value="F:carbohydrate derivative binding"/>
    <property type="evidence" value="ECO:0007669"/>
    <property type="project" value="InterPro"/>
</dbReference>
<comment type="miscellaneous">
    <text evidence="12">A lyase-type mechanism (elimination/hydration) is suggested for the cleavage of the lactyl ether bond of MurNAc 6-phosphate, with the formation of an alpha,beta-unsaturated aldehyde intermediate with (E)-stereochemistry, followed by the syn addition of water to give product.</text>
</comment>
<comment type="function">
    <text evidence="12">Specifically catalyzes the cleavage of the D-lactyl ether substituent of MurNAc 6-phosphate, producing GlcNAc 6-phosphate and D-lactate.</text>
</comment>
<dbReference type="GO" id="GO:0016835">
    <property type="term" value="F:carbon-oxygen lyase activity"/>
    <property type="evidence" value="ECO:0007669"/>
    <property type="project" value="UniProtKB-UniRule"/>
</dbReference>
<dbReference type="Gene3D" id="1.10.8.1080">
    <property type="match status" value="1"/>
</dbReference>
<dbReference type="InterPro" id="IPR005486">
    <property type="entry name" value="Glucokinase_regulatory_CS"/>
</dbReference>
<dbReference type="NCBIfam" id="NF003915">
    <property type="entry name" value="PRK05441.1"/>
    <property type="match status" value="1"/>
</dbReference>
<evidence type="ECO:0000313" key="15">
    <source>
        <dbReference type="Proteomes" id="UP000015500"/>
    </source>
</evidence>
<dbReference type="NCBIfam" id="NF009222">
    <property type="entry name" value="PRK12570.1"/>
    <property type="match status" value="1"/>
</dbReference>
<accession>S5Z5X7</accession>
<keyword evidence="15" id="KW-1185">Reference proteome</keyword>
<dbReference type="UniPathway" id="UPA00342"/>
<dbReference type="HAMAP" id="MF_00068">
    <property type="entry name" value="MurQ"/>
    <property type="match status" value="1"/>
</dbReference>
<dbReference type="PANTHER" id="PTHR10088:SF4">
    <property type="entry name" value="GLUCOKINASE REGULATORY PROTEIN"/>
    <property type="match status" value="1"/>
</dbReference>
<organism evidence="14 15">
    <name type="scientific">Geobacillus genomosp. 3</name>
    <dbReference type="NCBI Taxonomy" id="1921421"/>
    <lineage>
        <taxon>Bacteria</taxon>
        <taxon>Bacillati</taxon>
        <taxon>Bacillota</taxon>
        <taxon>Bacilli</taxon>
        <taxon>Bacillales</taxon>
        <taxon>Anoxybacillaceae</taxon>
        <taxon>Geobacillus</taxon>
    </lineage>
</organism>
<feature type="domain" description="SIS" evidence="13">
    <location>
        <begin position="54"/>
        <end position="217"/>
    </location>
</feature>
<dbReference type="GO" id="GO:0009254">
    <property type="term" value="P:peptidoglycan turnover"/>
    <property type="evidence" value="ECO:0007669"/>
    <property type="project" value="TreeGrafter"/>
</dbReference>
<dbReference type="InterPro" id="IPR001347">
    <property type="entry name" value="SIS_dom"/>
</dbReference>
<dbReference type="NCBIfam" id="TIGR00274">
    <property type="entry name" value="N-acetylmuramic acid 6-phosphate etherase"/>
    <property type="match status" value="1"/>
</dbReference>
<comment type="pathway">
    <text evidence="5">Amino-sugar metabolism; 1,6-anhydro-N-acetylmuramate degradation.</text>
</comment>
<dbReference type="FunFam" id="1.10.8.1080:FF:000001">
    <property type="entry name" value="N-acetylmuramic acid 6-phosphate etherase"/>
    <property type="match status" value="1"/>
</dbReference>
<proteinExistence type="inferred from homology"/>
<evidence type="ECO:0000313" key="14">
    <source>
        <dbReference type="EMBL" id="AGT32297.1"/>
    </source>
</evidence>
<dbReference type="Proteomes" id="UP000015500">
    <property type="component" value="Chromosome"/>
</dbReference>
<comment type="pathway">
    <text evidence="12">Amino-sugar metabolism; N-acetylmuramate degradation.</text>
</comment>
<sequence>MLERLTTEQGNEKTKHLDEMTTKEILQAMNEEDQTVAAAVAKQLDSIEKLVHIVVAAFQRGGKLVYVGAGTSGRLGLLDAVECPPTFGVDPKMVQAVIAGGWEAMANAAEGAEDDEEAAVRDLEAVGLTANDVVVGIAASGRTPYVVSALRYAKKIGATTGSIACNQGAAISQYADAAVEIETGPEVLAGSTRLKAGTAQKMVLNMISTASMVGIGKVYGNWMVDVQATNEKLKERAKRILMEATGVSADEASRYYEQANGEVKTAIVMILRQCSYKEAKSRLQKAGGFVRNALK</sequence>
<dbReference type="GO" id="GO:0097173">
    <property type="term" value="P:N-acetylmuramic acid catabolic process"/>
    <property type="evidence" value="ECO:0007669"/>
    <property type="project" value="UniProtKB-UniPathway"/>
</dbReference>
<dbReference type="CDD" id="cd05007">
    <property type="entry name" value="SIS_Etherase"/>
    <property type="match status" value="1"/>
</dbReference>
<dbReference type="KEGG" id="gjf:M493_10180"/>
<evidence type="ECO:0000256" key="2">
    <source>
        <dbReference type="ARBA" id="ARBA00023239"/>
    </source>
</evidence>
<evidence type="ECO:0000256" key="10">
    <source>
        <dbReference type="ARBA" id="ARBA00077905"/>
    </source>
</evidence>
<evidence type="ECO:0000256" key="8">
    <source>
        <dbReference type="ARBA" id="ARBA00067056"/>
    </source>
</evidence>
<dbReference type="SUPFAM" id="SSF53697">
    <property type="entry name" value="SIS domain"/>
    <property type="match status" value="1"/>
</dbReference>
<evidence type="ECO:0000256" key="6">
    <source>
        <dbReference type="ARBA" id="ARBA00060672"/>
    </source>
</evidence>
<dbReference type="EMBL" id="CP006254">
    <property type="protein sequence ID" value="AGT32297.1"/>
    <property type="molecule type" value="Genomic_DNA"/>
</dbReference>
<dbReference type="Pfam" id="PF22645">
    <property type="entry name" value="GKRP_SIS_N"/>
    <property type="match status" value="1"/>
</dbReference>
<dbReference type="STRING" id="1921421.M493_10180"/>